<dbReference type="PROSITE" id="PS50011">
    <property type="entry name" value="PROTEIN_KINASE_DOM"/>
    <property type="match status" value="1"/>
</dbReference>
<evidence type="ECO:0000256" key="1">
    <source>
        <dbReference type="ARBA" id="ARBA00012513"/>
    </source>
</evidence>
<dbReference type="Proteomes" id="UP000298663">
    <property type="component" value="Unassembled WGS sequence"/>
</dbReference>
<dbReference type="EC" id="2.7.11.1" evidence="1"/>
<reference evidence="4 5" key="1">
    <citation type="journal article" date="2015" name="Genome Biol.">
        <title>Comparative genomics of Steinernema reveals deeply conserved gene regulatory networks.</title>
        <authorList>
            <person name="Dillman A.R."/>
            <person name="Macchietto M."/>
            <person name="Porter C.F."/>
            <person name="Rogers A."/>
            <person name="Williams B."/>
            <person name="Antoshechkin I."/>
            <person name="Lee M.M."/>
            <person name="Goodwin Z."/>
            <person name="Lu X."/>
            <person name="Lewis E.E."/>
            <person name="Goodrich-Blair H."/>
            <person name="Stock S.P."/>
            <person name="Adams B.J."/>
            <person name="Sternberg P.W."/>
            <person name="Mortazavi A."/>
        </authorList>
    </citation>
    <scope>NUCLEOTIDE SEQUENCE [LARGE SCALE GENOMIC DNA]</scope>
    <source>
        <strain evidence="4 5">ALL</strain>
    </source>
</reference>
<reference evidence="4 5" key="2">
    <citation type="journal article" date="2019" name="G3 (Bethesda)">
        <title>Hybrid Assembly of the Genome of the Entomopathogenic Nematode Steinernema carpocapsae Identifies the X-Chromosome.</title>
        <authorList>
            <person name="Serra L."/>
            <person name="Macchietto M."/>
            <person name="Macias-Munoz A."/>
            <person name="McGill C.J."/>
            <person name="Rodriguez I.M."/>
            <person name="Rodriguez B."/>
            <person name="Murad R."/>
            <person name="Mortazavi A."/>
        </authorList>
    </citation>
    <scope>NUCLEOTIDE SEQUENCE [LARGE SCALE GENOMIC DNA]</scope>
    <source>
        <strain evidence="4 5">ALL</strain>
    </source>
</reference>
<organism evidence="4 5">
    <name type="scientific">Steinernema carpocapsae</name>
    <name type="common">Entomopathogenic nematode</name>
    <dbReference type="NCBI Taxonomy" id="34508"/>
    <lineage>
        <taxon>Eukaryota</taxon>
        <taxon>Metazoa</taxon>
        <taxon>Ecdysozoa</taxon>
        <taxon>Nematoda</taxon>
        <taxon>Chromadorea</taxon>
        <taxon>Rhabditida</taxon>
        <taxon>Tylenchina</taxon>
        <taxon>Panagrolaimomorpha</taxon>
        <taxon>Strongyloidoidea</taxon>
        <taxon>Steinernematidae</taxon>
        <taxon>Steinernema</taxon>
    </lineage>
</organism>
<dbReference type="PANTHER" id="PTHR11909">
    <property type="entry name" value="CASEIN KINASE-RELATED"/>
    <property type="match status" value="1"/>
</dbReference>
<sequence>MTAVSEVKQLPLEVGLIISSRWELIRRIGEGACGVVWEVLDLKNKKGHAAIKFEPRKEGGEMLKMEALIMRSAHESQHVARLFDSGCTPKYNFIVMKLLGPSLAYLREHCPQQKFNLATSVRMGMQMTQALKDIHDCGFVHRDVKPANFVMGANASCKSTVFILDFGLARIVKIKNTKSESVLRPPRAYVRFRGTPRYCSVFVHRNEEPGLSDDLWSVFYIFVEMFTGDLPWRGLARIHVEGCKTNVGKDVMIGCPKATVNIYKHLRKLNYFKIPDYKLIIDTFAGMVTKKGGSLEGPLDWEPNGVFYRVIRKSSRRIAAFYKDFDEQAQDEKMVFDELTNPETLREVKDIESEFKNDDDLGASLVGGHSKEDPTIEDVTTKTQSSKEG</sequence>
<dbReference type="AlphaFoldDB" id="A0A4U5LYF9"/>
<gene>
    <name evidence="4" type="ORF">L596_028439</name>
</gene>
<evidence type="ECO:0000256" key="2">
    <source>
        <dbReference type="SAM" id="MobiDB-lite"/>
    </source>
</evidence>
<dbReference type="InterPro" id="IPR050235">
    <property type="entry name" value="CK1_Ser-Thr_kinase"/>
</dbReference>
<keyword evidence="5" id="KW-1185">Reference proteome</keyword>
<dbReference type="EMBL" id="AZBU02000011">
    <property type="protein sequence ID" value="TKR61318.1"/>
    <property type="molecule type" value="Genomic_DNA"/>
</dbReference>
<dbReference type="InterPro" id="IPR011009">
    <property type="entry name" value="Kinase-like_dom_sf"/>
</dbReference>
<dbReference type="Pfam" id="PF00069">
    <property type="entry name" value="Pkinase"/>
    <property type="match status" value="1"/>
</dbReference>
<comment type="caution">
    <text evidence="4">The sequence shown here is derived from an EMBL/GenBank/DDBJ whole genome shotgun (WGS) entry which is preliminary data.</text>
</comment>
<dbReference type="PROSITE" id="PS00108">
    <property type="entry name" value="PROTEIN_KINASE_ST"/>
    <property type="match status" value="1"/>
</dbReference>
<evidence type="ECO:0000259" key="3">
    <source>
        <dbReference type="PROSITE" id="PS50011"/>
    </source>
</evidence>
<dbReference type="STRING" id="34508.A0A4U5LYF9"/>
<dbReference type="GO" id="GO:0004674">
    <property type="term" value="F:protein serine/threonine kinase activity"/>
    <property type="evidence" value="ECO:0007669"/>
    <property type="project" value="UniProtKB-EC"/>
</dbReference>
<dbReference type="SMART" id="SM00220">
    <property type="entry name" value="S_TKc"/>
    <property type="match status" value="1"/>
</dbReference>
<dbReference type="Gene3D" id="1.10.510.10">
    <property type="entry name" value="Transferase(Phosphotransferase) domain 1"/>
    <property type="match status" value="1"/>
</dbReference>
<feature type="region of interest" description="Disordered" evidence="2">
    <location>
        <begin position="358"/>
        <end position="389"/>
    </location>
</feature>
<feature type="domain" description="Protein kinase" evidence="3">
    <location>
        <begin position="22"/>
        <end position="345"/>
    </location>
</feature>
<name>A0A4U5LYF9_STECR</name>
<evidence type="ECO:0000313" key="5">
    <source>
        <dbReference type="Proteomes" id="UP000298663"/>
    </source>
</evidence>
<dbReference type="OrthoDB" id="5979581at2759"/>
<accession>A0A4U5LYF9</accession>
<evidence type="ECO:0000313" key="4">
    <source>
        <dbReference type="EMBL" id="TKR61318.1"/>
    </source>
</evidence>
<proteinExistence type="predicted"/>
<dbReference type="SUPFAM" id="SSF56112">
    <property type="entry name" value="Protein kinase-like (PK-like)"/>
    <property type="match status" value="1"/>
</dbReference>
<dbReference type="InterPro" id="IPR000719">
    <property type="entry name" value="Prot_kinase_dom"/>
</dbReference>
<dbReference type="InterPro" id="IPR008271">
    <property type="entry name" value="Ser/Thr_kinase_AS"/>
</dbReference>
<dbReference type="GO" id="GO:0005524">
    <property type="term" value="F:ATP binding"/>
    <property type="evidence" value="ECO:0007669"/>
    <property type="project" value="InterPro"/>
</dbReference>
<protein>
    <recommendedName>
        <fullName evidence="1">non-specific serine/threonine protein kinase</fullName>
        <ecNumber evidence="1">2.7.11.1</ecNumber>
    </recommendedName>
</protein>